<dbReference type="OrthoDB" id="9774580at2"/>
<comment type="caution">
    <text evidence="2">The sequence shown here is derived from an EMBL/GenBank/DDBJ whole genome shotgun (WGS) entry which is preliminary data.</text>
</comment>
<dbReference type="PANTHER" id="PTHR35604">
    <property type="entry name" value="TRANSPOSASE INSH FOR INSERTION SEQUENCE ELEMENT IS5A-RELATED"/>
    <property type="match status" value="1"/>
</dbReference>
<reference evidence="2 3" key="1">
    <citation type="submission" date="2016-11" db="EMBL/GenBank/DDBJ databases">
        <title>Mixed transmission modes and dynamic genome evolution in an obligate animal-bacterial symbiosis.</title>
        <authorList>
            <person name="Russell S.L."/>
            <person name="Corbett-Detig R.B."/>
            <person name="Cavanaugh C.M."/>
        </authorList>
    </citation>
    <scope>NUCLEOTIDE SEQUENCE [LARGE SCALE GENOMIC DNA]</scope>
    <source>
        <strain evidence="2">Se-Cadez</strain>
    </source>
</reference>
<dbReference type="InterPro" id="IPR008490">
    <property type="entry name" value="Transposase_InsH_N"/>
</dbReference>
<dbReference type="Proteomes" id="UP000190896">
    <property type="component" value="Unassembled WGS sequence"/>
</dbReference>
<dbReference type="AlphaFoldDB" id="A0A1T2KSR3"/>
<dbReference type="PANTHER" id="PTHR35604:SF2">
    <property type="entry name" value="TRANSPOSASE INSH FOR INSERTION SEQUENCE ELEMENT IS5A-RELATED"/>
    <property type="match status" value="1"/>
</dbReference>
<evidence type="ECO:0000313" key="2">
    <source>
        <dbReference type="EMBL" id="OOZ35904.1"/>
    </source>
</evidence>
<keyword evidence="3" id="KW-1185">Reference proteome</keyword>
<dbReference type="Pfam" id="PF05598">
    <property type="entry name" value="DUF772"/>
    <property type="match status" value="1"/>
</dbReference>
<proteinExistence type="predicted"/>
<feature type="domain" description="Transposase InsH N-terminal" evidence="1">
    <location>
        <begin position="16"/>
        <end position="111"/>
    </location>
</feature>
<evidence type="ECO:0000313" key="3">
    <source>
        <dbReference type="Proteomes" id="UP000190896"/>
    </source>
</evidence>
<accession>A0A1T2KSR3</accession>
<protein>
    <recommendedName>
        <fullName evidence="1">Transposase InsH N-terminal domain-containing protein</fullName>
    </recommendedName>
</protein>
<sequence length="206" mass="24078">MQPNFFDHEDRLELLERLGDPLPKLDKTVQWEAFRKLLSSVYRKGDPSKGGRPPFDAVLMFKVLVLQHFYNLSDDQTEFQIRDRYSFCRFLNITPQERVPDAKTIWLFRERLKKLELMEKLKTNSAGTRPDSFNQNQTFCCFELMARANADCPPTKSMARRRCFCVVLNTSILSPVTIITVTRLKDTVKTVDESTVKIVGRLQFYL</sequence>
<dbReference type="EMBL" id="MPRJ01000067">
    <property type="protein sequence ID" value="OOZ35904.1"/>
    <property type="molecule type" value="Genomic_DNA"/>
</dbReference>
<evidence type="ECO:0000259" key="1">
    <source>
        <dbReference type="Pfam" id="PF05598"/>
    </source>
</evidence>
<organism evidence="2 3">
    <name type="scientific">Solemya velesiana gill symbiont</name>
    <dbReference type="NCBI Taxonomy" id="1918948"/>
    <lineage>
        <taxon>Bacteria</taxon>
        <taxon>Pseudomonadati</taxon>
        <taxon>Pseudomonadota</taxon>
        <taxon>Gammaproteobacteria</taxon>
        <taxon>sulfur-oxidizing symbionts</taxon>
    </lineage>
</organism>
<name>A0A1T2KSR3_9GAMM</name>
<gene>
    <name evidence="2" type="ORF">BOW51_09720</name>
</gene>